<feature type="compositionally biased region" description="Acidic residues" evidence="1">
    <location>
        <begin position="61"/>
        <end position="74"/>
    </location>
</feature>
<gene>
    <name evidence="2" type="ORF">JCGZ_18819</name>
</gene>
<dbReference type="EMBL" id="KK914735">
    <property type="protein sequence ID" value="KDP29657.1"/>
    <property type="molecule type" value="Genomic_DNA"/>
</dbReference>
<sequence>MGCFVTRIAAYMRVWNPARPVYDSVGGGRDTRLDLDVMIHMRLIEKVGDSYRVVGTRDDSSKDEEAEDAGDANMEEGTLTPFIPSSGTGTSGAGPSFEGTLSMSNDKVFARMMSRMDMFHMP</sequence>
<evidence type="ECO:0000313" key="2">
    <source>
        <dbReference type="EMBL" id="KDP29657.1"/>
    </source>
</evidence>
<dbReference type="Proteomes" id="UP000027138">
    <property type="component" value="Unassembled WGS sequence"/>
</dbReference>
<proteinExistence type="predicted"/>
<feature type="compositionally biased region" description="Low complexity" evidence="1">
    <location>
        <begin position="84"/>
        <end position="96"/>
    </location>
</feature>
<accession>A0A067K0I6</accession>
<organism evidence="2 3">
    <name type="scientific">Jatropha curcas</name>
    <name type="common">Barbados nut</name>
    <dbReference type="NCBI Taxonomy" id="180498"/>
    <lineage>
        <taxon>Eukaryota</taxon>
        <taxon>Viridiplantae</taxon>
        <taxon>Streptophyta</taxon>
        <taxon>Embryophyta</taxon>
        <taxon>Tracheophyta</taxon>
        <taxon>Spermatophyta</taxon>
        <taxon>Magnoliopsida</taxon>
        <taxon>eudicotyledons</taxon>
        <taxon>Gunneridae</taxon>
        <taxon>Pentapetalae</taxon>
        <taxon>rosids</taxon>
        <taxon>fabids</taxon>
        <taxon>Malpighiales</taxon>
        <taxon>Euphorbiaceae</taxon>
        <taxon>Crotonoideae</taxon>
        <taxon>Jatropheae</taxon>
        <taxon>Jatropha</taxon>
    </lineage>
</organism>
<evidence type="ECO:0000313" key="3">
    <source>
        <dbReference type="Proteomes" id="UP000027138"/>
    </source>
</evidence>
<feature type="region of interest" description="Disordered" evidence="1">
    <location>
        <begin position="53"/>
        <end position="101"/>
    </location>
</feature>
<protein>
    <submittedName>
        <fullName evidence="2">Uncharacterized protein</fullName>
    </submittedName>
</protein>
<evidence type="ECO:0000256" key="1">
    <source>
        <dbReference type="SAM" id="MobiDB-lite"/>
    </source>
</evidence>
<dbReference type="AlphaFoldDB" id="A0A067K0I6"/>
<keyword evidence="3" id="KW-1185">Reference proteome</keyword>
<reference evidence="2 3" key="1">
    <citation type="journal article" date="2014" name="PLoS ONE">
        <title>Global Analysis of Gene Expression Profiles in Physic Nut (Jatropha curcas L.) Seedlings Exposed to Salt Stress.</title>
        <authorList>
            <person name="Zhang L."/>
            <person name="Zhang C."/>
            <person name="Wu P."/>
            <person name="Chen Y."/>
            <person name="Li M."/>
            <person name="Jiang H."/>
            <person name="Wu G."/>
        </authorList>
    </citation>
    <scope>NUCLEOTIDE SEQUENCE [LARGE SCALE GENOMIC DNA]</scope>
    <source>
        <strain evidence="3">cv. GZQX0401</strain>
        <tissue evidence="2">Young leaves</tissue>
    </source>
</reference>
<name>A0A067K0I6_JATCU</name>